<sequence length="283" mass="32927">MTKKINSKRELPKSFSLDKYNDLETMSDKDLFRQLYWRCDDLEVKNTDCPDYGLQFGAKYPLNNNYGDPFGELKEEEWFLEKQREYEYKKQPDLLKLSYGDGIKPLMRFELAFLNKINADKGYWKGKPIVVDDDMVGDLFTEDNGMFWAVMREPVNLLSDVVENVMVTVDLNNRDDLLIEAFASLLPKWREELGIPEPDKPVSGDWESVRRKIIDYRIIPLIDLMSWESATDSKISLGVLAVSLFPDGEKESFAIAQTVKPFLDKIIRSDSLDKIRKELSCYK</sequence>
<organism evidence="1 2">
    <name type="scientific">Citrobacter portucalensis</name>
    <dbReference type="NCBI Taxonomy" id="1639133"/>
    <lineage>
        <taxon>Bacteria</taxon>
        <taxon>Pseudomonadati</taxon>
        <taxon>Pseudomonadota</taxon>
        <taxon>Gammaproteobacteria</taxon>
        <taxon>Enterobacterales</taxon>
        <taxon>Enterobacteriaceae</taxon>
        <taxon>Citrobacter</taxon>
        <taxon>Citrobacter freundii complex</taxon>
    </lineage>
</organism>
<evidence type="ECO:0000313" key="1">
    <source>
        <dbReference type="EMBL" id="MDE9617851.1"/>
    </source>
</evidence>
<dbReference type="RefSeq" id="WP_275397452.1">
    <property type="nucleotide sequence ID" value="NZ_JAKIHW010000006.1"/>
</dbReference>
<dbReference type="EMBL" id="JAKIHW010000006">
    <property type="protein sequence ID" value="MDE9617851.1"/>
    <property type="molecule type" value="Genomic_DNA"/>
</dbReference>
<comment type="caution">
    <text evidence="1">The sequence shown here is derived from an EMBL/GenBank/DDBJ whole genome shotgun (WGS) entry which is preliminary data.</text>
</comment>
<reference evidence="1" key="1">
    <citation type="submission" date="2022-01" db="EMBL/GenBank/DDBJ databases">
        <title>Genetic Characterization of Carbapenem-resistant Citrobacter spp. from China: a multicenter study.</title>
        <authorList>
            <person name="Ye L."/>
        </authorList>
    </citation>
    <scope>NUCLEOTIDE SEQUENCE</scope>
    <source>
        <strain evidence="1">IR5432</strain>
    </source>
</reference>
<protein>
    <submittedName>
        <fullName evidence="1">DUF6387 family protein</fullName>
    </submittedName>
</protein>
<dbReference type="AlphaFoldDB" id="A0A9X4JLG0"/>
<name>A0A9X4JLG0_9ENTR</name>
<dbReference type="InterPro" id="IPR045664">
    <property type="entry name" value="DUF6387"/>
</dbReference>
<gene>
    <name evidence="1" type="ORF">L2111_07125</name>
</gene>
<dbReference type="Proteomes" id="UP001147005">
    <property type="component" value="Unassembled WGS sequence"/>
</dbReference>
<accession>A0A9X4JLG0</accession>
<evidence type="ECO:0000313" key="2">
    <source>
        <dbReference type="Proteomes" id="UP001147005"/>
    </source>
</evidence>
<proteinExistence type="predicted"/>
<dbReference type="Pfam" id="PF19924">
    <property type="entry name" value="DUF6387"/>
    <property type="match status" value="1"/>
</dbReference>